<dbReference type="Proteomes" id="UP000019763">
    <property type="component" value="Unassembled WGS sequence"/>
</dbReference>
<gene>
    <name evidence="1" type="ORF">GNI_152730</name>
</gene>
<name>A0A023B0C0_GRENI</name>
<proteinExistence type="predicted"/>
<keyword evidence="2" id="KW-1185">Reference proteome</keyword>
<accession>A0A023B0C0</accession>
<dbReference type="RefSeq" id="XP_011132819.1">
    <property type="nucleotide sequence ID" value="XM_011134517.1"/>
</dbReference>
<comment type="caution">
    <text evidence="1">The sequence shown here is derived from an EMBL/GenBank/DDBJ whole genome shotgun (WGS) entry which is preliminary data.</text>
</comment>
<dbReference type="EMBL" id="AFNH02001138">
    <property type="protein sequence ID" value="EZG44076.1"/>
    <property type="molecule type" value="Genomic_DNA"/>
</dbReference>
<dbReference type="GeneID" id="22915312"/>
<sequence>MLGFVSSGRGRANGVLLGALFKSVRGGEWQRADLDGAAWYSARIVREKEHVDQWRTLGDSFCYRDPGELNHISLMFAVDPLVAEDELWTSAGIAAHGRFFQLVNARPCTRVCGCSLDMTDGAVGDLVEDVVFASLESQSLRPEQIFVPALVTIAREFLAQHLHSPQVREWLRNFERRLWKDRLRRWRAAAPQPEPTPATGTAVWYELVLTRGLADSVQGMVQSLRSLSQDRAMTVMHRLLTLTKDEITTDPMRTVNVPLAHYEELADALDELSRARDCIHKHQHQLLDELYVGEDTARQRLILQRQALIETVEAANQRALRAIRNQPPAPLFRVRQIEQIDPRHNLVIPSPDDSMPARRQSI</sequence>
<reference evidence="1" key="1">
    <citation type="submission" date="2013-12" db="EMBL/GenBank/DDBJ databases">
        <authorList>
            <person name="Omoto C.K."/>
            <person name="Sibley D."/>
            <person name="Venepally P."/>
            <person name="Hadjithomas M."/>
            <person name="Karamycheva S."/>
            <person name="Brunk B."/>
            <person name="Roos D."/>
            <person name="Caler E."/>
            <person name="Lorenzi H."/>
        </authorList>
    </citation>
    <scope>NUCLEOTIDE SEQUENCE</scope>
</reference>
<organism evidence="1 2">
    <name type="scientific">Gregarina niphandrodes</name>
    <name type="common">Septate eugregarine</name>
    <dbReference type="NCBI Taxonomy" id="110365"/>
    <lineage>
        <taxon>Eukaryota</taxon>
        <taxon>Sar</taxon>
        <taxon>Alveolata</taxon>
        <taxon>Apicomplexa</taxon>
        <taxon>Conoidasida</taxon>
        <taxon>Gregarinasina</taxon>
        <taxon>Eugregarinorida</taxon>
        <taxon>Gregarinidae</taxon>
        <taxon>Gregarina</taxon>
    </lineage>
</organism>
<dbReference type="AlphaFoldDB" id="A0A023B0C0"/>
<evidence type="ECO:0000313" key="1">
    <source>
        <dbReference type="EMBL" id="EZG44076.1"/>
    </source>
</evidence>
<dbReference type="VEuPathDB" id="CryptoDB:GNI_152730"/>
<evidence type="ECO:0000313" key="2">
    <source>
        <dbReference type="Proteomes" id="UP000019763"/>
    </source>
</evidence>
<protein>
    <submittedName>
        <fullName evidence="1">Uncharacterized protein</fullName>
    </submittedName>
</protein>